<comment type="caution">
    <text evidence="3">The sequence shown here is derived from an EMBL/GenBank/DDBJ whole genome shotgun (WGS) entry which is preliminary data.</text>
</comment>
<accession>A0ABR8UF92</accession>
<feature type="signal peptide" evidence="2">
    <location>
        <begin position="1"/>
        <end position="19"/>
    </location>
</feature>
<proteinExistence type="predicted"/>
<evidence type="ECO:0008006" key="5">
    <source>
        <dbReference type="Google" id="ProtNLM"/>
    </source>
</evidence>
<feature type="compositionally biased region" description="Basic and acidic residues" evidence="1">
    <location>
        <begin position="217"/>
        <end position="230"/>
    </location>
</feature>
<protein>
    <recommendedName>
        <fullName evidence="5">DUF2884 family protein</fullName>
    </recommendedName>
</protein>
<dbReference type="Proteomes" id="UP000647183">
    <property type="component" value="Unassembled WGS sequence"/>
</dbReference>
<keyword evidence="2" id="KW-0732">Signal</keyword>
<dbReference type="RefSeq" id="WP_191727945.1">
    <property type="nucleotide sequence ID" value="NZ_JACSQJ010000001.1"/>
</dbReference>
<evidence type="ECO:0000256" key="2">
    <source>
        <dbReference type="SAM" id="SignalP"/>
    </source>
</evidence>
<feature type="chain" id="PRO_5046305925" description="DUF2884 family protein" evidence="2">
    <location>
        <begin position="20"/>
        <end position="239"/>
    </location>
</feature>
<evidence type="ECO:0000313" key="4">
    <source>
        <dbReference type="Proteomes" id="UP000647183"/>
    </source>
</evidence>
<name>A0ABR8UF92_9GAMM</name>
<gene>
    <name evidence="3" type="ORF">H9645_01395</name>
</gene>
<evidence type="ECO:0000313" key="3">
    <source>
        <dbReference type="EMBL" id="MBD7986682.1"/>
    </source>
</evidence>
<dbReference type="PROSITE" id="PS51257">
    <property type="entry name" value="PROKAR_LIPOPROTEIN"/>
    <property type="match status" value="1"/>
</dbReference>
<feature type="region of interest" description="Disordered" evidence="1">
    <location>
        <begin position="217"/>
        <end position="239"/>
    </location>
</feature>
<dbReference type="EMBL" id="JACSQJ010000001">
    <property type="protein sequence ID" value="MBD7986682.1"/>
    <property type="molecule type" value="Genomic_DNA"/>
</dbReference>
<evidence type="ECO:0000256" key="1">
    <source>
        <dbReference type="SAM" id="MobiDB-lite"/>
    </source>
</evidence>
<sequence>MKSAIHRSFLLAAAVSCLAAAGCDRPPQAQRDTAAAADATPDADRSFIGRKAAEAIDKAGEKLLAGNITLGEGTRINIDGRSYGSAPADSKLPRAEITPGGDLLVAGTQVATTAAQRALLIEHRRHLEGVALAGMAIGVEGADIAGTALSGIGEAVFGGEEGRRAYEARIAAEADRIKDEAQRLCALLPSLYDSQQALAAALPEFAPYATMTPEDVDKCDAVGDGERDADADADAGTAA</sequence>
<reference evidence="3 4" key="1">
    <citation type="submission" date="2020-08" db="EMBL/GenBank/DDBJ databases">
        <title>A Genomic Blueprint of the Chicken Gut Microbiome.</title>
        <authorList>
            <person name="Gilroy R."/>
            <person name="Ravi A."/>
            <person name="Getino M."/>
            <person name="Pursley I."/>
            <person name="Horton D.L."/>
            <person name="Alikhan N.-F."/>
            <person name="Baker D."/>
            <person name="Gharbi K."/>
            <person name="Hall N."/>
            <person name="Watson M."/>
            <person name="Adriaenssens E.M."/>
            <person name="Foster-Nyarko E."/>
            <person name="Jarju S."/>
            <person name="Secka A."/>
            <person name="Antonio M."/>
            <person name="Oren A."/>
            <person name="Chaudhuri R."/>
            <person name="La Ragione R.M."/>
            <person name="Hildebrand F."/>
            <person name="Pallen M.J."/>
        </authorList>
    </citation>
    <scope>NUCLEOTIDE SEQUENCE [LARGE SCALE GENOMIC DNA]</scope>
    <source>
        <strain evidence="3 4">Sa2BVA3</strain>
    </source>
</reference>
<organism evidence="3 4">
    <name type="scientific">Luteimonas colneyensis</name>
    <dbReference type="NCBI Taxonomy" id="2762230"/>
    <lineage>
        <taxon>Bacteria</taxon>
        <taxon>Pseudomonadati</taxon>
        <taxon>Pseudomonadota</taxon>
        <taxon>Gammaproteobacteria</taxon>
        <taxon>Lysobacterales</taxon>
        <taxon>Lysobacteraceae</taxon>
        <taxon>Luteimonas</taxon>
    </lineage>
</organism>
<keyword evidence="4" id="KW-1185">Reference proteome</keyword>